<dbReference type="GO" id="GO:1990281">
    <property type="term" value="C:efflux pump complex"/>
    <property type="evidence" value="ECO:0007669"/>
    <property type="project" value="TreeGrafter"/>
</dbReference>
<dbReference type="GO" id="GO:0009279">
    <property type="term" value="C:cell outer membrane"/>
    <property type="evidence" value="ECO:0007669"/>
    <property type="project" value="UniProtKB-SubCell"/>
</dbReference>
<comment type="subcellular location">
    <subcellularLocation>
        <location evidence="1">Cell outer membrane</location>
    </subcellularLocation>
</comment>
<keyword evidence="5" id="KW-0812">Transmembrane</keyword>
<protein>
    <submittedName>
        <fullName evidence="10">Type I secretion outer membrane protein, TolC family</fullName>
    </submittedName>
</protein>
<dbReference type="PANTHER" id="PTHR30026:SF20">
    <property type="entry name" value="OUTER MEMBRANE PROTEIN TOLC"/>
    <property type="match status" value="1"/>
</dbReference>
<keyword evidence="4" id="KW-1134">Transmembrane beta strand</keyword>
<evidence type="ECO:0000256" key="6">
    <source>
        <dbReference type="ARBA" id="ARBA00023136"/>
    </source>
</evidence>
<dbReference type="OrthoDB" id="9807719at2"/>
<sequence length="434" mass="48127">MKRNLLFLAAALLCGPVSLHARTYTLEQCKALALENNNKMKNGLLDVQIAAQTRKEAFTRFFPTVSAAGMAFTASHDMLRLSVPLDLPIPGLELPPLSMGMMKHGLIGGITALQPVFAGRQVAAGNRLARIGEQTGNLKLRVSEREVNETVERYFWQIVALRGKLETLDAADRQLAQIRHDVETAIRAGISTRNDLLRVELKQQENESNRLKVENGIGATRLLLAQYVGAPLAEPFEIAAEGTGMPEAPEKWYADPAGAAESRPEAQLLDKQIEASKQQVRMTRGKNMPTVGVGAGYLYHDLAGEGNDFGMVFASVSVPITGWWGGSHAVKRERMKRLQAENDRRESVELMQVEIVRCWDELREAYEQIRLAEKSIVSATENLRLNEDYFRAGTVSLSDLLDAQTLLQQSRDQLTDAGADYRVKLAKYRLITGQ</sequence>
<organism evidence="10 11">
    <name type="scientific">Rikenella microfusus</name>
    <dbReference type="NCBI Taxonomy" id="28139"/>
    <lineage>
        <taxon>Bacteria</taxon>
        <taxon>Pseudomonadati</taxon>
        <taxon>Bacteroidota</taxon>
        <taxon>Bacteroidia</taxon>
        <taxon>Bacteroidales</taxon>
        <taxon>Rikenellaceae</taxon>
        <taxon>Rikenella</taxon>
    </lineage>
</organism>
<evidence type="ECO:0000256" key="5">
    <source>
        <dbReference type="ARBA" id="ARBA00022692"/>
    </source>
</evidence>
<evidence type="ECO:0000313" key="11">
    <source>
        <dbReference type="Proteomes" id="UP000255233"/>
    </source>
</evidence>
<dbReference type="InterPro" id="IPR051906">
    <property type="entry name" value="TolC-like"/>
</dbReference>
<evidence type="ECO:0000313" key="10">
    <source>
        <dbReference type="EMBL" id="SUE33199.1"/>
    </source>
</evidence>
<evidence type="ECO:0000256" key="9">
    <source>
        <dbReference type="SAM" id="SignalP"/>
    </source>
</evidence>
<evidence type="ECO:0000256" key="3">
    <source>
        <dbReference type="ARBA" id="ARBA00022448"/>
    </source>
</evidence>
<evidence type="ECO:0000256" key="2">
    <source>
        <dbReference type="ARBA" id="ARBA00007613"/>
    </source>
</evidence>
<gene>
    <name evidence="10" type="ORF">NCTC11190_00398</name>
</gene>
<dbReference type="STRING" id="880526.GCA_000427365_01045"/>
<dbReference type="PANTHER" id="PTHR30026">
    <property type="entry name" value="OUTER MEMBRANE PROTEIN TOLC"/>
    <property type="match status" value="1"/>
</dbReference>
<dbReference type="Proteomes" id="UP000255233">
    <property type="component" value="Unassembled WGS sequence"/>
</dbReference>
<keyword evidence="8" id="KW-0175">Coiled coil</keyword>
<comment type="similarity">
    <text evidence="2">Belongs to the outer membrane factor (OMF) (TC 1.B.17) family.</text>
</comment>
<reference evidence="10 11" key="1">
    <citation type="submission" date="2018-06" db="EMBL/GenBank/DDBJ databases">
        <authorList>
            <consortium name="Pathogen Informatics"/>
            <person name="Doyle S."/>
        </authorList>
    </citation>
    <scope>NUCLEOTIDE SEQUENCE [LARGE SCALE GENOMIC DNA]</scope>
    <source>
        <strain evidence="10 11">NCTC11190</strain>
    </source>
</reference>
<name>A0A379MR10_9BACT</name>
<keyword evidence="9" id="KW-0732">Signal</keyword>
<dbReference type="RefSeq" id="WP_027290787.1">
    <property type="nucleotide sequence ID" value="NZ_UGVL01000001.1"/>
</dbReference>
<dbReference type="AlphaFoldDB" id="A0A379MR10"/>
<dbReference type="SUPFAM" id="SSF56954">
    <property type="entry name" value="Outer membrane efflux proteins (OEP)"/>
    <property type="match status" value="1"/>
</dbReference>
<proteinExistence type="inferred from homology"/>
<dbReference type="EMBL" id="UGVL01000001">
    <property type="protein sequence ID" value="SUE33199.1"/>
    <property type="molecule type" value="Genomic_DNA"/>
</dbReference>
<evidence type="ECO:0000256" key="1">
    <source>
        <dbReference type="ARBA" id="ARBA00004442"/>
    </source>
</evidence>
<evidence type="ECO:0000256" key="4">
    <source>
        <dbReference type="ARBA" id="ARBA00022452"/>
    </source>
</evidence>
<dbReference type="InterPro" id="IPR003423">
    <property type="entry name" value="OMP_efflux"/>
</dbReference>
<evidence type="ECO:0000256" key="7">
    <source>
        <dbReference type="ARBA" id="ARBA00023237"/>
    </source>
</evidence>
<evidence type="ECO:0000256" key="8">
    <source>
        <dbReference type="SAM" id="Coils"/>
    </source>
</evidence>
<keyword evidence="7" id="KW-0998">Cell outer membrane</keyword>
<dbReference type="Pfam" id="PF02321">
    <property type="entry name" value="OEP"/>
    <property type="match status" value="1"/>
</dbReference>
<keyword evidence="6" id="KW-0472">Membrane</keyword>
<dbReference type="Gene3D" id="1.20.1600.10">
    <property type="entry name" value="Outer membrane efflux proteins (OEP)"/>
    <property type="match status" value="1"/>
</dbReference>
<feature type="signal peptide" evidence="9">
    <location>
        <begin position="1"/>
        <end position="21"/>
    </location>
</feature>
<accession>A0A379MR10</accession>
<keyword evidence="3" id="KW-0813">Transport</keyword>
<keyword evidence="11" id="KW-1185">Reference proteome</keyword>
<dbReference type="GO" id="GO:0015562">
    <property type="term" value="F:efflux transmembrane transporter activity"/>
    <property type="evidence" value="ECO:0007669"/>
    <property type="project" value="InterPro"/>
</dbReference>
<feature type="coiled-coil region" evidence="8">
    <location>
        <begin position="168"/>
        <end position="214"/>
    </location>
</feature>
<feature type="chain" id="PRO_5016780239" evidence="9">
    <location>
        <begin position="22"/>
        <end position="434"/>
    </location>
</feature>
<dbReference type="GO" id="GO:0015288">
    <property type="term" value="F:porin activity"/>
    <property type="evidence" value="ECO:0007669"/>
    <property type="project" value="TreeGrafter"/>
</dbReference>